<evidence type="ECO:0000313" key="2">
    <source>
        <dbReference type="Proteomes" id="UP000630718"/>
    </source>
</evidence>
<proteinExistence type="predicted"/>
<reference evidence="1" key="1">
    <citation type="journal article" date="2014" name="Int. J. Syst. Evol. Microbiol.">
        <title>Complete genome sequence of Corynebacterium casei LMG S-19264T (=DSM 44701T), isolated from a smear-ripened cheese.</title>
        <authorList>
            <consortium name="US DOE Joint Genome Institute (JGI-PGF)"/>
            <person name="Walter F."/>
            <person name="Albersmeier A."/>
            <person name="Kalinowski J."/>
            <person name="Ruckert C."/>
        </authorList>
    </citation>
    <scope>NUCLEOTIDE SEQUENCE</scope>
    <source>
        <strain evidence="1">JCM 4477</strain>
    </source>
</reference>
<accession>A0A919DYP0</accession>
<dbReference type="AlphaFoldDB" id="A0A919DYP0"/>
<reference evidence="1" key="2">
    <citation type="submission" date="2020-09" db="EMBL/GenBank/DDBJ databases">
        <authorList>
            <person name="Sun Q."/>
            <person name="Ohkuma M."/>
        </authorList>
    </citation>
    <scope>NUCLEOTIDE SEQUENCE</scope>
    <source>
        <strain evidence="1">JCM 4477</strain>
    </source>
</reference>
<organism evidence="1 2">
    <name type="scientific">Streptomyces fumanus</name>
    <dbReference type="NCBI Taxonomy" id="67302"/>
    <lineage>
        <taxon>Bacteria</taxon>
        <taxon>Bacillati</taxon>
        <taxon>Actinomycetota</taxon>
        <taxon>Actinomycetes</taxon>
        <taxon>Kitasatosporales</taxon>
        <taxon>Streptomycetaceae</taxon>
        <taxon>Streptomyces</taxon>
    </lineage>
</organism>
<keyword evidence="2" id="KW-1185">Reference proteome</keyword>
<dbReference type="Proteomes" id="UP000630718">
    <property type="component" value="Unassembled WGS sequence"/>
</dbReference>
<gene>
    <name evidence="1" type="ORF">GCM10018772_15110</name>
</gene>
<dbReference type="EMBL" id="BNBI01000003">
    <property type="protein sequence ID" value="GHE92427.1"/>
    <property type="molecule type" value="Genomic_DNA"/>
</dbReference>
<evidence type="ECO:0000313" key="1">
    <source>
        <dbReference type="EMBL" id="GHE92427.1"/>
    </source>
</evidence>
<comment type="caution">
    <text evidence="1">The sequence shown here is derived from an EMBL/GenBank/DDBJ whole genome shotgun (WGS) entry which is preliminary data.</text>
</comment>
<sequence length="49" mass="5391">MAAAEADISVERVRTPTVITTYGRRNVLRCVTAEAFLVAMGPGARTRRR</sequence>
<protein>
    <submittedName>
        <fullName evidence="1">Uncharacterized protein</fullName>
    </submittedName>
</protein>
<name>A0A919DYP0_9ACTN</name>